<dbReference type="AlphaFoldDB" id="A0A0J9S1Z2"/>
<evidence type="ECO:0008006" key="4">
    <source>
        <dbReference type="Google" id="ProtNLM"/>
    </source>
</evidence>
<reference evidence="2 3" key="1">
    <citation type="submission" date="2011-08" db="EMBL/GenBank/DDBJ databases">
        <title>The Genome Sequence of Plasmodium vivax India VII.</title>
        <authorList>
            <consortium name="The Broad Institute Genome Sequencing Platform"/>
            <consortium name="The Broad Institute Genome Sequencing Center for Infectious Disease"/>
            <person name="Neafsey D."/>
            <person name="Carlton J."/>
            <person name="Barnwell J."/>
            <person name="Collins W."/>
            <person name="Escalante A."/>
            <person name="Mullikin J."/>
            <person name="Saul A."/>
            <person name="Guigo R."/>
            <person name="Camara F."/>
            <person name="Young S.K."/>
            <person name="Zeng Q."/>
            <person name="Gargeya S."/>
            <person name="Fitzgerald M."/>
            <person name="Haas B."/>
            <person name="Abouelleil A."/>
            <person name="Alvarado L."/>
            <person name="Arachchi H.M."/>
            <person name="Berlin A."/>
            <person name="Brown A."/>
            <person name="Chapman S.B."/>
            <person name="Chen Z."/>
            <person name="Dunbar C."/>
            <person name="Freedman E."/>
            <person name="Gearin G."/>
            <person name="Gellesch M."/>
            <person name="Goldberg J."/>
            <person name="Griggs A."/>
            <person name="Gujja S."/>
            <person name="Heiman D."/>
            <person name="Howarth C."/>
            <person name="Larson L."/>
            <person name="Lui A."/>
            <person name="MacDonald P.J.P."/>
            <person name="Montmayeur A."/>
            <person name="Murphy C."/>
            <person name="Neiman D."/>
            <person name="Pearson M."/>
            <person name="Priest M."/>
            <person name="Roberts A."/>
            <person name="Saif S."/>
            <person name="Shea T."/>
            <person name="Shenoy N."/>
            <person name="Sisk P."/>
            <person name="Stolte C."/>
            <person name="Sykes S."/>
            <person name="Wortman J."/>
            <person name="Nusbaum C."/>
            <person name="Birren B."/>
        </authorList>
    </citation>
    <scope>NUCLEOTIDE SEQUENCE [LARGE SCALE GENOMIC DNA]</scope>
    <source>
        <strain evidence="2 3">India VII</strain>
    </source>
</reference>
<protein>
    <recommendedName>
        <fullName evidence="4">Pv-fam-d protein</fullName>
    </recommendedName>
</protein>
<keyword evidence="1" id="KW-0732">Signal</keyword>
<gene>
    <name evidence="2" type="ORF">PVIIG_06216</name>
</gene>
<sequence length="138" mass="16632">MSSYFLFKIVALVFLIWKCYPDDYTCDFGRTLEKISKHDNIIDIRFKRSLAKHEFRNKLEQSGLREELKDYRNFKLKKNSEDISAYGGLKRRSSNKLDTYKKGYKDRYGKKKGLAKWDCYYENKIFNEIDYIYGLLTK</sequence>
<evidence type="ECO:0000313" key="2">
    <source>
        <dbReference type="EMBL" id="KMZ76735.1"/>
    </source>
</evidence>
<evidence type="ECO:0000256" key="1">
    <source>
        <dbReference type="SAM" id="SignalP"/>
    </source>
</evidence>
<feature type="chain" id="PRO_5005321875" description="Pv-fam-d protein" evidence="1">
    <location>
        <begin position="22"/>
        <end position="138"/>
    </location>
</feature>
<dbReference type="Pfam" id="PF12420">
    <property type="entry name" value="DUF3671"/>
    <property type="match status" value="1"/>
</dbReference>
<dbReference type="InterPro" id="IPR022139">
    <property type="entry name" value="Fam-L/Fam-M-like_plasmodium"/>
</dbReference>
<feature type="signal peptide" evidence="1">
    <location>
        <begin position="1"/>
        <end position="21"/>
    </location>
</feature>
<accession>A0A0J9S1Z2</accession>
<dbReference type="Proteomes" id="UP000053562">
    <property type="component" value="Unassembled WGS sequence"/>
</dbReference>
<organism evidence="2 3">
    <name type="scientific">Plasmodium vivax India VII</name>
    <dbReference type="NCBI Taxonomy" id="1077284"/>
    <lineage>
        <taxon>Eukaryota</taxon>
        <taxon>Sar</taxon>
        <taxon>Alveolata</taxon>
        <taxon>Apicomplexa</taxon>
        <taxon>Aconoidasida</taxon>
        <taxon>Haemosporida</taxon>
        <taxon>Plasmodiidae</taxon>
        <taxon>Plasmodium</taxon>
        <taxon>Plasmodium (Plasmodium)</taxon>
    </lineage>
</organism>
<proteinExistence type="predicted"/>
<evidence type="ECO:0000313" key="3">
    <source>
        <dbReference type="Proteomes" id="UP000053562"/>
    </source>
</evidence>
<dbReference type="EMBL" id="KQ234635">
    <property type="protein sequence ID" value="KMZ76735.1"/>
    <property type="molecule type" value="Genomic_DNA"/>
</dbReference>
<name>A0A0J9S1Z2_PLAVI</name>